<dbReference type="Gene3D" id="1.10.30.50">
    <property type="match status" value="1"/>
</dbReference>
<dbReference type="InterPro" id="IPR003615">
    <property type="entry name" value="HNH_nuc"/>
</dbReference>
<name>A0A5E6VMR0_PSEFL</name>
<sequence>MAISDNTVKLLWGRAAGTCSSCKDDLTVLLEDGRGFNIGEMAHVIASSPSGPRGVATGGSDGYENLILLCPTCHRKIDKAPPGTFPPEMLHEWKKDHEKQIRANGAALKFLSADELKKYVTRLLIENKTLWSQLGPRSEIAQTDPGSNLHELWELRKLDTIVPNNIKIVNAIEANIMLLTTPETEAFYQFKMHAQAFVRHQYRRLDTYPLFPSNFERIMHP</sequence>
<evidence type="ECO:0000313" key="3">
    <source>
        <dbReference type="Proteomes" id="UP000327167"/>
    </source>
</evidence>
<evidence type="ECO:0000259" key="1">
    <source>
        <dbReference type="Pfam" id="PF01844"/>
    </source>
</evidence>
<dbReference type="Pfam" id="PF01844">
    <property type="entry name" value="HNH"/>
    <property type="match status" value="1"/>
</dbReference>
<dbReference type="RefSeq" id="WP_150651549.1">
    <property type="nucleotide sequence ID" value="NZ_CABVHJ010000013.1"/>
</dbReference>
<dbReference type="CDD" id="cd00085">
    <property type="entry name" value="HNHc"/>
    <property type="match status" value="1"/>
</dbReference>
<proteinExistence type="predicted"/>
<dbReference type="GO" id="GO:0004519">
    <property type="term" value="F:endonuclease activity"/>
    <property type="evidence" value="ECO:0007669"/>
    <property type="project" value="InterPro"/>
</dbReference>
<reference evidence="2 3" key="1">
    <citation type="submission" date="2019-09" db="EMBL/GenBank/DDBJ databases">
        <authorList>
            <person name="Chandra G."/>
            <person name="Truman W A."/>
        </authorList>
    </citation>
    <scope>NUCLEOTIDE SEQUENCE [LARGE SCALE GENOMIC DNA]</scope>
    <source>
        <strain evidence="2">PS655</strain>
    </source>
</reference>
<organism evidence="2 3">
    <name type="scientific">Pseudomonas fluorescens</name>
    <dbReference type="NCBI Taxonomy" id="294"/>
    <lineage>
        <taxon>Bacteria</taxon>
        <taxon>Pseudomonadati</taxon>
        <taxon>Pseudomonadota</taxon>
        <taxon>Gammaproteobacteria</taxon>
        <taxon>Pseudomonadales</taxon>
        <taxon>Pseudomonadaceae</taxon>
        <taxon>Pseudomonas</taxon>
    </lineage>
</organism>
<dbReference type="GO" id="GO:0008270">
    <property type="term" value="F:zinc ion binding"/>
    <property type="evidence" value="ECO:0007669"/>
    <property type="project" value="InterPro"/>
</dbReference>
<dbReference type="GO" id="GO:0003676">
    <property type="term" value="F:nucleic acid binding"/>
    <property type="evidence" value="ECO:0007669"/>
    <property type="project" value="InterPro"/>
</dbReference>
<dbReference type="AlphaFoldDB" id="A0A5E6VMR0"/>
<protein>
    <recommendedName>
        <fullName evidence="1">HNH domain-containing protein</fullName>
    </recommendedName>
</protein>
<gene>
    <name evidence="2" type="ORF">PS655_03966</name>
</gene>
<feature type="domain" description="HNH" evidence="1">
    <location>
        <begin position="57"/>
        <end position="77"/>
    </location>
</feature>
<dbReference type="InterPro" id="IPR002711">
    <property type="entry name" value="HNH"/>
</dbReference>
<evidence type="ECO:0000313" key="2">
    <source>
        <dbReference type="EMBL" id="VVN13336.1"/>
    </source>
</evidence>
<dbReference type="Proteomes" id="UP000327167">
    <property type="component" value="Unassembled WGS sequence"/>
</dbReference>
<dbReference type="EMBL" id="CABVHJ010000013">
    <property type="protein sequence ID" value="VVN13336.1"/>
    <property type="molecule type" value="Genomic_DNA"/>
</dbReference>
<accession>A0A5E6VMR0</accession>